<dbReference type="Proteomes" id="UP000540698">
    <property type="component" value="Unassembled WGS sequence"/>
</dbReference>
<comment type="caution">
    <text evidence="2">The sequence shown here is derived from an EMBL/GenBank/DDBJ whole genome shotgun (WGS) entry which is preliminary data.</text>
</comment>
<protein>
    <submittedName>
        <fullName evidence="2">Uncharacterized protein</fullName>
    </submittedName>
</protein>
<gene>
    <name evidence="2" type="ORF">HGB38_31775</name>
</gene>
<dbReference type="AlphaFoldDB" id="A0A7X6R6N7"/>
<evidence type="ECO:0000313" key="3">
    <source>
        <dbReference type="Proteomes" id="UP000540698"/>
    </source>
</evidence>
<organism evidence="2 3">
    <name type="scientific">Nocardia gamkensis</name>
    <dbReference type="NCBI Taxonomy" id="352869"/>
    <lineage>
        <taxon>Bacteria</taxon>
        <taxon>Bacillati</taxon>
        <taxon>Actinomycetota</taxon>
        <taxon>Actinomycetes</taxon>
        <taxon>Mycobacteriales</taxon>
        <taxon>Nocardiaceae</taxon>
        <taxon>Nocardia</taxon>
    </lineage>
</organism>
<evidence type="ECO:0000256" key="1">
    <source>
        <dbReference type="SAM" id="MobiDB-lite"/>
    </source>
</evidence>
<proteinExistence type="predicted"/>
<dbReference type="RefSeq" id="WP_157114265.1">
    <property type="nucleotide sequence ID" value="NZ_JAAXOS010000021.1"/>
</dbReference>
<feature type="compositionally biased region" description="Low complexity" evidence="1">
    <location>
        <begin position="70"/>
        <end position="80"/>
    </location>
</feature>
<accession>A0A7X6R6N7</accession>
<sequence>MDGSAELYADLLGQIEELLPSVADEIRRDVDRGGRELELYEPTEAYTFSDDYQEVDRREATHRRHPPRQSPSQAEQQPAQPDHIVPFRQQQRLGGNSGDIVRPLSGDGRLAILLDAVITLLRTVNGSEGELTSYLRQKGVRSVTFGVGDIDMDRSQISVDQIGYIAAQRGEVMDTLLTALEDLQ</sequence>
<evidence type="ECO:0000313" key="2">
    <source>
        <dbReference type="EMBL" id="NKY30758.1"/>
    </source>
</evidence>
<dbReference type="EMBL" id="JAAXOS010000021">
    <property type="protein sequence ID" value="NKY30758.1"/>
    <property type="molecule type" value="Genomic_DNA"/>
</dbReference>
<feature type="region of interest" description="Disordered" evidence="1">
    <location>
        <begin position="48"/>
        <end position="80"/>
    </location>
</feature>
<keyword evidence="3" id="KW-1185">Reference proteome</keyword>
<reference evidence="2 3" key="1">
    <citation type="submission" date="2020-04" db="EMBL/GenBank/DDBJ databases">
        <title>MicrobeNet Type strains.</title>
        <authorList>
            <person name="Nicholson A.C."/>
        </authorList>
    </citation>
    <scope>NUCLEOTIDE SEQUENCE [LARGE SCALE GENOMIC DNA]</scope>
    <source>
        <strain evidence="2 3">DSM 44956</strain>
    </source>
</reference>
<name>A0A7X6R6N7_9NOCA</name>